<gene>
    <name evidence="1" type="primary">HAS1_3</name>
    <name evidence="1" type="ORF">IWQ57_006956</name>
</gene>
<proteinExistence type="predicted"/>
<dbReference type="EMBL" id="JANBUJ010004264">
    <property type="protein sequence ID" value="KAJ2757965.1"/>
    <property type="molecule type" value="Genomic_DNA"/>
</dbReference>
<keyword evidence="1" id="KW-0347">Helicase</keyword>
<organism evidence="1 2">
    <name type="scientific">Coemansia nantahalensis</name>
    <dbReference type="NCBI Taxonomy" id="2789366"/>
    <lineage>
        <taxon>Eukaryota</taxon>
        <taxon>Fungi</taxon>
        <taxon>Fungi incertae sedis</taxon>
        <taxon>Zoopagomycota</taxon>
        <taxon>Kickxellomycotina</taxon>
        <taxon>Kickxellomycetes</taxon>
        <taxon>Kickxellales</taxon>
        <taxon>Kickxellaceae</taxon>
        <taxon>Coemansia</taxon>
    </lineage>
</organism>
<accession>A0ACC1JIS4</accession>
<name>A0ACC1JIS4_9FUNG</name>
<comment type="caution">
    <text evidence="1">The sequence shown here is derived from an EMBL/GenBank/DDBJ whole genome shotgun (WGS) entry which is preliminary data.</text>
</comment>
<sequence>RDSQLIAMQWLRSALMNDRLTPLEFALCRAASVLAQAEPTDLEYLLMVDADTTIGIECIPRLVAAMERDPAIMGLCGETRVANKRDSWVTRIQVYEYYISHHLSKAFESLWGGVTCLPGCCSMYRVFARKGDPTALVPLLVAPEVVAAYSSNDTQTLHQKNLLLLGEDRYLTTVLLRAFPRRKLLYVPRAVCRTVVPSSLAVLVSQRRRWINSTIHNLLELVLVRDLCGAFCCSMRFLVLMDLLGNAVLPASVIFCYYLVAAACLGRPVALPLLLVALAFALQVAMILATTRRVSYIYWMAIYIAALPLWNLVMPLYAFWRFDDFSW</sequence>
<evidence type="ECO:0000313" key="2">
    <source>
        <dbReference type="Proteomes" id="UP001140234"/>
    </source>
</evidence>
<dbReference type="Proteomes" id="UP001140234">
    <property type="component" value="Unassembled WGS sequence"/>
</dbReference>
<protein>
    <submittedName>
        <fullName evidence="1">ATP-dependent RNA helicase</fullName>
    </submittedName>
</protein>
<reference evidence="1" key="1">
    <citation type="submission" date="2022-07" db="EMBL/GenBank/DDBJ databases">
        <title>Phylogenomic reconstructions and comparative analyses of Kickxellomycotina fungi.</title>
        <authorList>
            <person name="Reynolds N.K."/>
            <person name="Stajich J.E."/>
            <person name="Barry K."/>
            <person name="Grigoriev I.V."/>
            <person name="Crous P."/>
            <person name="Smith M.E."/>
        </authorList>
    </citation>
    <scope>NUCLEOTIDE SEQUENCE</scope>
    <source>
        <strain evidence="1">CBS 109366</strain>
    </source>
</reference>
<feature type="non-terminal residue" evidence="1">
    <location>
        <position position="327"/>
    </location>
</feature>
<keyword evidence="1" id="KW-0067">ATP-binding</keyword>
<keyword evidence="1" id="KW-0547">Nucleotide-binding</keyword>
<evidence type="ECO:0000313" key="1">
    <source>
        <dbReference type="EMBL" id="KAJ2757965.1"/>
    </source>
</evidence>
<keyword evidence="2" id="KW-1185">Reference proteome</keyword>
<keyword evidence="1" id="KW-0378">Hydrolase</keyword>
<feature type="non-terminal residue" evidence="1">
    <location>
        <position position="1"/>
    </location>
</feature>